<gene>
    <name evidence="5" type="ORF">IAA20_10965</name>
</gene>
<dbReference type="InterPro" id="IPR020094">
    <property type="entry name" value="TruA/RsuA/RluB/E/F_N"/>
</dbReference>
<dbReference type="Proteomes" id="UP000824063">
    <property type="component" value="Unassembled WGS sequence"/>
</dbReference>
<evidence type="ECO:0000313" key="6">
    <source>
        <dbReference type="Proteomes" id="UP000824063"/>
    </source>
</evidence>
<dbReference type="EMBL" id="DXBN01000254">
    <property type="protein sequence ID" value="HIZ54447.1"/>
    <property type="molecule type" value="Genomic_DNA"/>
</dbReference>
<dbReference type="GO" id="GO:0005829">
    <property type="term" value="C:cytosol"/>
    <property type="evidence" value="ECO:0007669"/>
    <property type="project" value="UniProtKB-ARBA"/>
</dbReference>
<evidence type="ECO:0000259" key="4">
    <source>
        <dbReference type="SMART" id="SM00363"/>
    </source>
</evidence>
<dbReference type="InterPro" id="IPR020103">
    <property type="entry name" value="PsdUridine_synth_cat_dom_sf"/>
</dbReference>
<dbReference type="InterPro" id="IPR042092">
    <property type="entry name" value="PsdUridine_s_RsuA/RluB/E/F_cat"/>
</dbReference>
<keyword evidence="3" id="KW-0694">RNA-binding</keyword>
<dbReference type="PANTHER" id="PTHR47683:SF4">
    <property type="entry name" value="PSEUDOURIDINE SYNTHASE"/>
    <property type="match status" value="1"/>
</dbReference>
<sequence>MRLDKFLADMNFGTRREVKGYIKKGLVTVNNQIIKSDKFHVNEKEDIVEFDGESVNYQKNFYYLLHKPGGVISATVDNYDETVLDLFQDDDFRDDLFPVGRLDKDTEGLLLIMNDGQLAHRLLSPKKHVDKEYYAKVAGIMTTEDQEKFREGLTIDGGEVCLPAELTIESVDEASQTSEIRLILHEGKFHQVKRMVQAVGKEVTYLKRLRMGPILLDESLDLGEYRPLTQEELTLLQG</sequence>
<reference evidence="5" key="1">
    <citation type="journal article" date="2021" name="PeerJ">
        <title>Extensive microbial diversity within the chicken gut microbiome revealed by metagenomics and culture.</title>
        <authorList>
            <person name="Gilroy R."/>
            <person name="Ravi A."/>
            <person name="Getino M."/>
            <person name="Pursley I."/>
            <person name="Horton D.L."/>
            <person name="Alikhan N.F."/>
            <person name="Baker D."/>
            <person name="Gharbi K."/>
            <person name="Hall N."/>
            <person name="Watson M."/>
            <person name="Adriaenssens E.M."/>
            <person name="Foster-Nyarko E."/>
            <person name="Jarju S."/>
            <person name="Secka A."/>
            <person name="Antonio M."/>
            <person name="Oren A."/>
            <person name="Chaudhuri R.R."/>
            <person name="La Ragione R."/>
            <person name="Hildebrand F."/>
            <person name="Pallen M.J."/>
        </authorList>
    </citation>
    <scope>NUCLEOTIDE SEQUENCE</scope>
    <source>
        <strain evidence="5">CHK172-16539</strain>
    </source>
</reference>
<comment type="similarity">
    <text evidence="1">Belongs to the pseudouridine synthase RsuA family.</text>
</comment>
<dbReference type="Gene3D" id="3.30.70.1560">
    <property type="entry name" value="Alpha-L RNA-binding motif"/>
    <property type="match status" value="1"/>
</dbReference>
<dbReference type="NCBIfam" id="TIGR00093">
    <property type="entry name" value="pseudouridine synthase"/>
    <property type="match status" value="1"/>
</dbReference>
<proteinExistence type="inferred from homology"/>
<evidence type="ECO:0000256" key="1">
    <source>
        <dbReference type="ARBA" id="ARBA00008348"/>
    </source>
</evidence>
<name>A0A9D2JIZ1_9ENTE</name>
<organism evidence="5 6">
    <name type="scientific">Candidatus Enterococcus avicola</name>
    <dbReference type="NCBI Taxonomy" id="2838561"/>
    <lineage>
        <taxon>Bacteria</taxon>
        <taxon>Bacillati</taxon>
        <taxon>Bacillota</taxon>
        <taxon>Bacilli</taxon>
        <taxon>Lactobacillales</taxon>
        <taxon>Enterococcaceae</taxon>
        <taxon>Enterococcus</taxon>
    </lineage>
</organism>
<dbReference type="InterPro" id="IPR050343">
    <property type="entry name" value="RsuA_PseudoU_synthase"/>
</dbReference>
<reference evidence="5" key="2">
    <citation type="submission" date="2021-04" db="EMBL/GenBank/DDBJ databases">
        <authorList>
            <person name="Gilroy R."/>
        </authorList>
    </citation>
    <scope>NUCLEOTIDE SEQUENCE</scope>
    <source>
        <strain evidence="5">CHK172-16539</strain>
    </source>
</reference>
<keyword evidence="2" id="KW-0413">Isomerase</keyword>
<evidence type="ECO:0000256" key="3">
    <source>
        <dbReference type="PROSITE-ProRule" id="PRU00182"/>
    </source>
</evidence>
<dbReference type="SUPFAM" id="SSF55120">
    <property type="entry name" value="Pseudouridine synthase"/>
    <property type="match status" value="1"/>
</dbReference>
<dbReference type="GO" id="GO:0120159">
    <property type="term" value="F:rRNA pseudouridine synthase activity"/>
    <property type="evidence" value="ECO:0007669"/>
    <property type="project" value="UniProtKB-ARBA"/>
</dbReference>
<evidence type="ECO:0000256" key="2">
    <source>
        <dbReference type="ARBA" id="ARBA00023235"/>
    </source>
</evidence>
<dbReference type="AlphaFoldDB" id="A0A9D2JIZ1"/>
<evidence type="ECO:0000313" key="5">
    <source>
        <dbReference type="EMBL" id="HIZ54447.1"/>
    </source>
</evidence>
<dbReference type="Pfam" id="PF01479">
    <property type="entry name" value="S4"/>
    <property type="match status" value="1"/>
</dbReference>
<dbReference type="Gene3D" id="3.30.70.580">
    <property type="entry name" value="Pseudouridine synthase I, catalytic domain, N-terminal subdomain"/>
    <property type="match status" value="1"/>
</dbReference>
<comment type="caution">
    <text evidence="5">The sequence shown here is derived from an EMBL/GenBank/DDBJ whole genome shotgun (WGS) entry which is preliminary data.</text>
</comment>
<dbReference type="SMART" id="SM00363">
    <property type="entry name" value="S4"/>
    <property type="match status" value="1"/>
</dbReference>
<dbReference type="CDD" id="cd00165">
    <property type="entry name" value="S4"/>
    <property type="match status" value="1"/>
</dbReference>
<accession>A0A9D2JIZ1</accession>
<dbReference type="PROSITE" id="PS50889">
    <property type="entry name" value="S4"/>
    <property type="match status" value="1"/>
</dbReference>
<dbReference type="InterPro" id="IPR000748">
    <property type="entry name" value="PsdUridine_synth_RsuA/RluB/E/F"/>
</dbReference>
<dbReference type="CDD" id="cd02553">
    <property type="entry name" value="PseudoU_synth_RsuA"/>
    <property type="match status" value="1"/>
</dbReference>
<dbReference type="GO" id="GO:0000455">
    <property type="term" value="P:enzyme-directed rRNA pseudouridine synthesis"/>
    <property type="evidence" value="ECO:0007669"/>
    <property type="project" value="UniProtKB-ARBA"/>
</dbReference>
<dbReference type="Pfam" id="PF00849">
    <property type="entry name" value="PseudoU_synth_2"/>
    <property type="match status" value="1"/>
</dbReference>
<dbReference type="PANTHER" id="PTHR47683">
    <property type="entry name" value="PSEUDOURIDINE SYNTHASE FAMILY PROTEIN-RELATED"/>
    <property type="match status" value="1"/>
</dbReference>
<dbReference type="FunFam" id="3.30.70.1560:FF:000001">
    <property type="entry name" value="Pseudouridine synthase"/>
    <property type="match status" value="1"/>
</dbReference>
<dbReference type="InterPro" id="IPR006145">
    <property type="entry name" value="PsdUridine_synth_RsuA/RluA"/>
</dbReference>
<dbReference type="InterPro" id="IPR002942">
    <property type="entry name" value="S4_RNA-bd"/>
</dbReference>
<protein>
    <submittedName>
        <fullName evidence="5">rRNA pseudouridine synthase</fullName>
    </submittedName>
</protein>
<dbReference type="GO" id="GO:0003723">
    <property type="term" value="F:RNA binding"/>
    <property type="evidence" value="ECO:0007669"/>
    <property type="project" value="UniProtKB-KW"/>
</dbReference>
<dbReference type="Gene3D" id="3.10.290.10">
    <property type="entry name" value="RNA-binding S4 domain"/>
    <property type="match status" value="1"/>
</dbReference>
<dbReference type="InterPro" id="IPR036986">
    <property type="entry name" value="S4_RNA-bd_sf"/>
</dbReference>
<dbReference type="SUPFAM" id="SSF55174">
    <property type="entry name" value="Alpha-L RNA-binding motif"/>
    <property type="match status" value="1"/>
</dbReference>
<feature type="domain" description="RNA-binding S4" evidence="4">
    <location>
        <begin position="1"/>
        <end position="59"/>
    </location>
</feature>